<dbReference type="Proteomes" id="UP001239111">
    <property type="component" value="Chromosome 2"/>
</dbReference>
<protein>
    <submittedName>
        <fullName evidence="1">Uncharacterized protein</fullName>
    </submittedName>
</protein>
<comment type="caution">
    <text evidence="1">The sequence shown here is derived from an EMBL/GenBank/DDBJ whole genome shotgun (WGS) entry which is preliminary data.</text>
</comment>
<reference evidence="1" key="1">
    <citation type="submission" date="2023-04" db="EMBL/GenBank/DDBJ databases">
        <title>A chromosome-level genome assembly of the parasitoid wasp Eretmocerus hayati.</title>
        <authorList>
            <person name="Zhong Y."/>
            <person name="Liu S."/>
            <person name="Liu Y."/>
        </authorList>
    </citation>
    <scope>NUCLEOTIDE SEQUENCE</scope>
    <source>
        <strain evidence="1">ZJU_SS_LIU_2023</strain>
    </source>
</reference>
<gene>
    <name evidence="1" type="ORF">QAD02_017231</name>
</gene>
<accession>A0ACC2PCU5</accession>
<evidence type="ECO:0000313" key="2">
    <source>
        <dbReference type="Proteomes" id="UP001239111"/>
    </source>
</evidence>
<evidence type="ECO:0000313" key="1">
    <source>
        <dbReference type="EMBL" id="KAJ8681444.1"/>
    </source>
</evidence>
<sequence>MSGNLLSGRLAIVTGAASGIGRAVCGLLASNAAKVIAADRNVKAAEEALDEIQGSEHIAVEIDVKSSKSIDDAFTMAKKHFLVPPTIVVNSAGITRDNFLLKLSEQDFDEVLAVNLRGTFLITQYAAKAMINSGIAEGGSIINVASLIGKTGNIGQSNYAASKAGVEALTKTAAMEFGQFGIRVNAVLPGFIETPMTEIVPDKVKKMFIERIPLRRMGKPIEVAEMILFLASTKSSYINGASIDITGGMH</sequence>
<keyword evidence="2" id="KW-1185">Reference proteome</keyword>
<dbReference type="EMBL" id="CM056742">
    <property type="protein sequence ID" value="KAJ8681444.1"/>
    <property type="molecule type" value="Genomic_DNA"/>
</dbReference>
<proteinExistence type="predicted"/>
<name>A0ACC2PCU5_9HYME</name>
<organism evidence="1 2">
    <name type="scientific">Eretmocerus hayati</name>
    <dbReference type="NCBI Taxonomy" id="131215"/>
    <lineage>
        <taxon>Eukaryota</taxon>
        <taxon>Metazoa</taxon>
        <taxon>Ecdysozoa</taxon>
        <taxon>Arthropoda</taxon>
        <taxon>Hexapoda</taxon>
        <taxon>Insecta</taxon>
        <taxon>Pterygota</taxon>
        <taxon>Neoptera</taxon>
        <taxon>Endopterygota</taxon>
        <taxon>Hymenoptera</taxon>
        <taxon>Apocrita</taxon>
        <taxon>Proctotrupomorpha</taxon>
        <taxon>Chalcidoidea</taxon>
        <taxon>Aphelinidae</taxon>
        <taxon>Aphelininae</taxon>
        <taxon>Eretmocerus</taxon>
    </lineage>
</organism>